<accession>A0A975GS94</accession>
<reference evidence="2" key="1">
    <citation type="journal article" date="2021" name="Microb. Physiol.">
        <title>Proteogenomic Insights into the Physiology of Marine, Sulfate-Reducing, Filamentous Desulfonema limicola and Desulfonema magnum.</title>
        <authorList>
            <person name="Schnaars V."/>
            <person name="Wohlbrand L."/>
            <person name="Scheve S."/>
            <person name="Hinrichs C."/>
            <person name="Reinhardt R."/>
            <person name="Rabus R."/>
        </authorList>
    </citation>
    <scope>NUCLEOTIDE SEQUENCE</scope>
    <source>
        <strain evidence="2">4be13</strain>
    </source>
</reference>
<keyword evidence="3" id="KW-1185">Reference proteome</keyword>
<dbReference type="PANTHER" id="PTHR32182:SF22">
    <property type="entry name" value="ATP-DEPENDENT ENDONUCLEASE, OLD FAMILY-RELATED"/>
    <property type="match status" value="1"/>
</dbReference>
<dbReference type="Pfam" id="PF13304">
    <property type="entry name" value="AAA_21"/>
    <property type="match status" value="1"/>
</dbReference>
<dbReference type="CDD" id="cd00267">
    <property type="entry name" value="ABC_ATPase"/>
    <property type="match status" value="1"/>
</dbReference>
<dbReference type="Proteomes" id="UP000663722">
    <property type="component" value="Chromosome"/>
</dbReference>
<sequence>MNTSLMLSKLILKNFKNIKIENHLPLNNLNVLIGPNGSGKSNLIALLKFMRNCLISNSDEGRGVTDFEEAVIELGDHKILDATVQAPATVSFEFEFNAVEVIRREIKLELDIMLKGANTNPIVRREILCDSQPALGETSPFCYYKAHEPESGAGVVTIYNDADRRSSRFEKLHDVPVNRLTLSSIPELLEFSLFSPEDTPVYKVRRQMTDIISGWRFYNANDMNLKDIRNSEPKIGPADIFLSSSGENLPLVLDNLTQKDFDFDERINDAMKNILPLTRKIRAVRSGRLRLTVEWYMEGMNECFYLNDISDGSVRMLCWAIVLHSPVLPSLLVMDEPETGLHPSWMKTLAEWIKTASERTQIIIATHSPDLLDHFTDRYKDVLCFEYDGKKHFVPRRLPEEELKVKIEEGWELGDLYRVGDHAVGGWPW</sequence>
<organism evidence="2 3">
    <name type="scientific">Desulfonema magnum</name>
    <dbReference type="NCBI Taxonomy" id="45655"/>
    <lineage>
        <taxon>Bacteria</taxon>
        <taxon>Pseudomonadati</taxon>
        <taxon>Thermodesulfobacteriota</taxon>
        <taxon>Desulfobacteria</taxon>
        <taxon>Desulfobacterales</taxon>
        <taxon>Desulfococcaceae</taxon>
        <taxon>Desulfonema</taxon>
    </lineage>
</organism>
<dbReference type="PIRSF" id="PIRSF029347">
    <property type="entry name" value="RecF"/>
    <property type="match status" value="1"/>
</dbReference>
<dbReference type="GO" id="GO:0000731">
    <property type="term" value="P:DNA synthesis involved in DNA repair"/>
    <property type="evidence" value="ECO:0007669"/>
    <property type="project" value="TreeGrafter"/>
</dbReference>
<dbReference type="KEGG" id="dmm:dnm_079000"/>
<evidence type="ECO:0000313" key="3">
    <source>
        <dbReference type="Proteomes" id="UP000663722"/>
    </source>
</evidence>
<dbReference type="GO" id="GO:0006302">
    <property type="term" value="P:double-strand break repair"/>
    <property type="evidence" value="ECO:0007669"/>
    <property type="project" value="TreeGrafter"/>
</dbReference>
<protein>
    <submittedName>
        <fullName evidence="2">AAA family ATPase</fullName>
    </submittedName>
</protein>
<evidence type="ECO:0000259" key="1">
    <source>
        <dbReference type="Pfam" id="PF13304"/>
    </source>
</evidence>
<evidence type="ECO:0000313" key="2">
    <source>
        <dbReference type="EMBL" id="QTA91826.1"/>
    </source>
</evidence>
<dbReference type="InterPro" id="IPR003959">
    <property type="entry name" value="ATPase_AAA_core"/>
</dbReference>
<dbReference type="InterPro" id="IPR027417">
    <property type="entry name" value="P-loop_NTPase"/>
</dbReference>
<dbReference type="AlphaFoldDB" id="A0A975GS94"/>
<dbReference type="InterPro" id="IPR014555">
    <property type="entry name" value="RecF-like"/>
</dbReference>
<dbReference type="Gene3D" id="3.40.50.300">
    <property type="entry name" value="P-loop containing nucleotide triphosphate hydrolases"/>
    <property type="match status" value="1"/>
</dbReference>
<dbReference type="SUPFAM" id="SSF52540">
    <property type="entry name" value="P-loop containing nucleoside triphosphate hydrolases"/>
    <property type="match status" value="1"/>
</dbReference>
<dbReference type="RefSeq" id="WP_207679436.1">
    <property type="nucleotide sequence ID" value="NZ_CP061800.1"/>
</dbReference>
<name>A0A975GS94_9BACT</name>
<feature type="domain" description="ATPase AAA-type core" evidence="1">
    <location>
        <begin position="29"/>
        <end position="373"/>
    </location>
</feature>
<proteinExistence type="predicted"/>
<gene>
    <name evidence="2" type="ORF">dnm_079000</name>
</gene>
<dbReference type="PANTHER" id="PTHR32182">
    <property type="entry name" value="DNA REPLICATION AND REPAIR PROTEIN RECF"/>
    <property type="match status" value="1"/>
</dbReference>
<dbReference type="GO" id="GO:0016887">
    <property type="term" value="F:ATP hydrolysis activity"/>
    <property type="evidence" value="ECO:0007669"/>
    <property type="project" value="InterPro"/>
</dbReference>
<dbReference type="GO" id="GO:0005524">
    <property type="term" value="F:ATP binding"/>
    <property type="evidence" value="ECO:0007669"/>
    <property type="project" value="InterPro"/>
</dbReference>
<dbReference type="EMBL" id="CP061800">
    <property type="protein sequence ID" value="QTA91826.1"/>
    <property type="molecule type" value="Genomic_DNA"/>
</dbReference>